<dbReference type="InterPro" id="IPR010623">
    <property type="entry name" value="IcmF_C"/>
</dbReference>
<dbReference type="PANTHER" id="PTHR36153:SF1">
    <property type="entry name" value="TYPE VI SECRETION SYSTEM COMPONENT TSSM1"/>
    <property type="match status" value="1"/>
</dbReference>
<feature type="domain" description="Type VI secretion system IcmF C-terminal" evidence="2">
    <location>
        <begin position="986"/>
        <end position="1085"/>
    </location>
</feature>
<evidence type="ECO:0000259" key="3">
    <source>
        <dbReference type="Pfam" id="PF06761"/>
    </source>
</evidence>
<keyword evidence="1" id="KW-0812">Transmembrane</keyword>
<evidence type="ECO:0000259" key="2">
    <source>
        <dbReference type="Pfam" id="PF06744"/>
    </source>
</evidence>
<dbReference type="InterPro" id="IPR009612">
    <property type="entry name" value="IcmF-rel"/>
</dbReference>
<dbReference type="EMBL" id="CABVHW010000001">
    <property type="protein sequence ID" value="VVN67588.1"/>
    <property type="molecule type" value="Genomic_DNA"/>
</dbReference>
<evidence type="ECO:0000313" key="5">
    <source>
        <dbReference type="EMBL" id="VVN67588.1"/>
    </source>
</evidence>
<keyword evidence="1" id="KW-0472">Membrane</keyword>
<dbReference type="Pfam" id="PF06761">
    <property type="entry name" value="IcmF-related"/>
    <property type="match status" value="1"/>
</dbReference>
<feature type="transmembrane region" description="Helical" evidence="1">
    <location>
        <begin position="18"/>
        <end position="38"/>
    </location>
</feature>
<proteinExistence type="predicted"/>
<keyword evidence="1" id="KW-1133">Transmembrane helix</keyword>
<feature type="domain" description="IcmF-related" evidence="3">
    <location>
        <begin position="407"/>
        <end position="722"/>
    </location>
</feature>
<reference evidence="5 6" key="1">
    <citation type="submission" date="2019-09" db="EMBL/GenBank/DDBJ databases">
        <authorList>
            <person name="Chandra G."/>
            <person name="Truman W A."/>
        </authorList>
    </citation>
    <scope>NUCLEOTIDE SEQUENCE [LARGE SCALE GENOMIC DNA]</scope>
    <source>
        <strain evidence="5">PS710</strain>
    </source>
</reference>
<dbReference type="InterPro" id="IPR048677">
    <property type="entry name" value="TssM1_hel"/>
</dbReference>
<accession>A0A5E6ZMG6</accession>
<dbReference type="Pfam" id="PF21070">
    <property type="entry name" value="IcmF_helical"/>
    <property type="match status" value="1"/>
</dbReference>
<feature type="domain" description="Type VI secretion system component TssM1 helical" evidence="4">
    <location>
        <begin position="870"/>
        <end position="973"/>
    </location>
</feature>
<dbReference type="PANTHER" id="PTHR36153">
    <property type="entry name" value="INNER MEMBRANE PROTEIN-RELATED"/>
    <property type="match status" value="1"/>
</dbReference>
<evidence type="ECO:0000259" key="4">
    <source>
        <dbReference type="Pfam" id="PF21070"/>
    </source>
</evidence>
<sequence>MTQSVETQKKISPLSTTVLLAVFLAVLVAAGATVWWLWVESGSVNHAVLQDLLLKGSLLWALLFIAAVLTWQTLLNGIGKLMGGSLVLPAPSSVEPDAPQTQSEIPKKMHERHGPLWRYKVRLLLVVGEPEQIHAIAPQLTQKNWQQGQDTVLIWGGSVQGNAEDAPFKQYLSLNRWRALDGVIWALNKEQSSDAAAMGAGVRYLQNLARHLQWQLPLYLWQVCASEWPQPKRTTQPVGCLLPARATAVDLETALDHLILPLRQSGWAQIKTDMKHDFLLRLSRDLQAEGIPRWRQALAPLFGEFARGLPLRGLWFSLPLPEHKDHAAHHWPIDPAWQGVLEDKAVHSRRLRRHPLRIGSALVMGLALVWGAGMLLSFATQRVQISQVQTSLVALEQSQTGDAQLLALNDLMRELARLDYRAEHGAPWYQRFGLNQNQNLLETVQPIYVEAHQRLLRDPAVANLQAKLTALIKLPPGSPERTQRAREAYDQLKAYLMLAHPDKTDAAFLTKTLIDAEPTRAGIAPGVWQGLSPNLLQFYTEHLAAHPEWRIKANPKLVAQARQVLLGQLGQRNTETSLYQQVLAGAANHAPALSLAQMVGDTEAGALFSSKASVPGVFTRQAWEGQVRQAIEAIAEARREEIDWVLSDHPAELDADLTPDVLRARLTQRYFEDYASAWLDFLNRLRWQPAASLGEVIDQLTLMSDVRQSPLIALMNTLAYQGQAGVRGQALAESLMQSAQKLVGQAPVPAIDQPLQGPSGPLDATFGPLLALLGKDAEGSGDSDRLSLQAFLNRVTRVRLKLQQVHNAPDPQAMTQALAQSVFQGKNVDLTDTQSYGSLLAASLGAEWGQVGETLLVQPLDQAWQRVLQPSAAGLNRQWQRAIVSDWHSAFAGRFPFAATSSDASLPMLGQMIRADSGRIDQFLQQQLGGVLRREGSRWVADPRHSQGLRFNPQFLTAINQLSHLADVLYTDGGMGLSFELRGKAVRDVVQTTFVLNGEKHEYFNQKESWQRFSWPGFSSHPGTSLTWTSVQASERLFGDYEGTWGLIRLLEKARVTPLNESDSLHRLQLKAPDGLDLTWNLRTELGAGPLALLKLRGVTLPQQIFLSENDETVPDAQKRRIQ</sequence>
<evidence type="ECO:0000256" key="1">
    <source>
        <dbReference type="SAM" id="Phobius"/>
    </source>
</evidence>
<feature type="transmembrane region" description="Helical" evidence="1">
    <location>
        <begin position="358"/>
        <end position="379"/>
    </location>
</feature>
<evidence type="ECO:0000313" key="6">
    <source>
        <dbReference type="Proteomes" id="UP000381093"/>
    </source>
</evidence>
<gene>
    <name evidence="5" type="ORF">PS710_00204</name>
</gene>
<feature type="transmembrane region" description="Helical" evidence="1">
    <location>
        <begin position="58"/>
        <end position="78"/>
    </location>
</feature>
<dbReference type="Pfam" id="PF06744">
    <property type="entry name" value="IcmF_C"/>
    <property type="match status" value="1"/>
</dbReference>
<protein>
    <recommendedName>
        <fullName evidence="7">Type VI secretion protein VasK</fullName>
    </recommendedName>
</protein>
<dbReference type="InterPro" id="IPR053156">
    <property type="entry name" value="T6SS_TssM-like"/>
</dbReference>
<organism evidence="5 6">
    <name type="scientific">Pseudomonas fluorescens</name>
    <dbReference type="NCBI Taxonomy" id="294"/>
    <lineage>
        <taxon>Bacteria</taxon>
        <taxon>Pseudomonadati</taxon>
        <taxon>Pseudomonadota</taxon>
        <taxon>Gammaproteobacteria</taxon>
        <taxon>Pseudomonadales</taxon>
        <taxon>Pseudomonadaceae</taxon>
        <taxon>Pseudomonas</taxon>
    </lineage>
</organism>
<evidence type="ECO:0008006" key="7">
    <source>
        <dbReference type="Google" id="ProtNLM"/>
    </source>
</evidence>
<dbReference type="Proteomes" id="UP000381093">
    <property type="component" value="Unassembled WGS sequence"/>
</dbReference>
<dbReference type="RefSeq" id="WP_150762761.1">
    <property type="nucleotide sequence ID" value="NZ_CABVHW010000001.1"/>
</dbReference>
<name>A0A5E6ZMG6_PSEFL</name>
<dbReference type="AlphaFoldDB" id="A0A5E6ZMG6"/>